<protein>
    <submittedName>
        <fullName evidence="1">Uncharacterized protein</fullName>
    </submittedName>
</protein>
<keyword evidence="2" id="KW-1185">Reference proteome</keyword>
<evidence type="ECO:0000313" key="1">
    <source>
        <dbReference type="EMBL" id="SLN66685.1"/>
    </source>
</evidence>
<organism evidence="1 2">
    <name type="scientific">Roseovarius litorisediminis</name>
    <dbReference type="NCBI Taxonomy" id="1312363"/>
    <lineage>
        <taxon>Bacteria</taxon>
        <taxon>Pseudomonadati</taxon>
        <taxon>Pseudomonadota</taxon>
        <taxon>Alphaproteobacteria</taxon>
        <taxon>Rhodobacterales</taxon>
        <taxon>Roseobacteraceae</taxon>
        <taxon>Roseovarius</taxon>
    </lineage>
</organism>
<dbReference type="OrthoDB" id="6625339at2"/>
<sequence>MTHRDFEGWDEYNRRFTAATEAGHPEWVRLAATNKEANGERPYFTGRECKHGHISPRYKSSKCMVCGLHGL</sequence>
<proteinExistence type="predicted"/>
<dbReference type="EMBL" id="FWFL01000013">
    <property type="protein sequence ID" value="SLN66685.1"/>
    <property type="molecule type" value="Genomic_DNA"/>
</dbReference>
<accession>A0A1Y5TLA2</accession>
<name>A0A1Y5TLA2_9RHOB</name>
<dbReference type="AlphaFoldDB" id="A0A1Y5TLA2"/>
<reference evidence="1 2" key="1">
    <citation type="submission" date="2017-03" db="EMBL/GenBank/DDBJ databases">
        <authorList>
            <person name="Afonso C.L."/>
            <person name="Miller P.J."/>
            <person name="Scott M.A."/>
            <person name="Spackman E."/>
            <person name="Goraichik I."/>
            <person name="Dimitrov K.M."/>
            <person name="Suarez D.L."/>
            <person name="Swayne D.E."/>
        </authorList>
    </citation>
    <scope>NUCLEOTIDE SEQUENCE [LARGE SCALE GENOMIC DNA]</scope>
    <source>
        <strain evidence="1 2">CECT 8287</strain>
    </source>
</reference>
<gene>
    <name evidence="1" type="ORF">PEL8287_03699</name>
</gene>
<dbReference type="Proteomes" id="UP000193827">
    <property type="component" value="Unassembled WGS sequence"/>
</dbReference>
<evidence type="ECO:0000313" key="2">
    <source>
        <dbReference type="Proteomes" id="UP000193827"/>
    </source>
</evidence>
<dbReference type="RefSeq" id="WP_085893897.1">
    <property type="nucleotide sequence ID" value="NZ_FWFL01000013.1"/>
</dbReference>